<organism evidence="2 3">
    <name type="scientific">Thiorhodovibrio winogradskyi</name>
    <dbReference type="NCBI Taxonomy" id="77007"/>
    <lineage>
        <taxon>Bacteria</taxon>
        <taxon>Pseudomonadati</taxon>
        <taxon>Pseudomonadota</taxon>
        <taxon>Gammaproteobacteria</taxon>
        <taxon>Chromatiales</taxon>
        <taxon>Chromatiaceae</taxon>
        <taxon>Thiorhodovibrio</taxon>
    </lineage>
</organism>
<name>A0ABZ0SCE5_9GAMM</name>
<sequence>MNSLPPNPQEQTPTATGPNKTVPSASSSRRRLLKQATLATPAILTLRSGAVMAMSSCDRQNARKDALETTINNTDKCGLGEFGPTGDGCATSFTDAWNSINAALDRCNY</sequence>
<dbReference type="Proteomes" id="UP001432180">
    <property type="component" value="Chromosome"/>
</dbReference>
<gene>
    <name evidence="2" type="ORF">Thiowin_02765</name>
</gene>
<feature type="compositionally biased region" description="Polar residues" evidence="1">
    <location>
        <begin position="9"/>
        <end position="27"/>
    </location>
</feature>
<feature type="region of interest" description="Disordered" evidence="1">
    <location>
        <begin position="1"/>
        <end position="31"/>
    </location>
</feature>
<reference evidence="2 3" key="1">
    <citation type="journal article" date="2023" name="Microorganisms">
        <title>Thiorhodovibrio frisius and Trv. litoralis spp. nov., Two Novel Members from a Clade of Fastidious Purple Sulfur Bacteria That Exhibit Unique Red-Shifted Light-Harvesting Capabilities.</title>
        <authorList>
            <person name="Methner A."/>
            <person name="Kuzyk S.B."/>
            <person name="Petersen J."/>
            <person name="Bauer S."/>
            <person name="Brinkmann H."/>
            <person name="Sichau K."/>
            <person name="Wanner G."/>
            <person name="Wolf J."/>
            <person name="Neumann-Schaal M."/>
            <person name="Henke P."/>
            <person name="Tank M."/>
            <person name="Sproer C."/>
            <person name="Bunk B."/>
            <person name="Overmann J."/>
        </authorList>
    </citation>
    <scope>NUCLEOTIDE SEQUENCE [LARGE SCALE GENOMIC DNA]</scope>
    <source>
        <strain evidence="2 3">DSM 6702</strain>
    </source>
</reference>
<evidence type="ECO:0000313" key="3">
    <source>
        <dbReference type="Proteomes" id="UP001432180"/>
    </source>
</evidence>
<evidence type="ECO:0000313" key="2">
    <source>
        <dbReference type="EMBL" id="WPL17726.1"/>
    </source>
</evidence>
<dbReference type="EMBL" id="CP121472">
    <property type="protein sequence ID" value="WPL17726.1"/>
    <property type="molecule type" value="Genomic_DNA"/>
</dbReference>
<evidence type="ECO:0000256" key="1">
    <source>
        <dbReference type="SAM" id="MobiDB-lite"/>
    </source>
</evidence>
<proteinExistence type="predicted"/>
<accession>A0ABZ0SCE5</accession>
<protein>
    <submittedName>
        <fullName evidence="2">Uncharacterized protein</fullName>
    </submittedName>
</protein>
<keyword evidence="3" id="KW-1185">Reference proteome</keyword>